<evidence type="ECO:0000259" key="1">
    <source>
        <dbReference type="Pfam" id="PF08858"/>
    </source>
</evidence>
<sequence length="81" mass="9567">MKKEKMSYRLSNNYQGFGTSIMAKRDLSFEIKLLAQLIMDELISERNKANFDNQIDRALQSKDIALFKQLSQDNQHYSIEY</sequence>
<gene>
    <name evidence="2" type="ORF">SAMN04488134_10814</name>
</gene>
<name>A0A1H8Q1X3_9BACI</name>
<dbReference type="EMBL" id="FODJ01000008">
    <property type="protein sequence ID" value="SEO48242.1"/>
    <property type="molecule type" value="Genomic_DNA"/>
</dbReference>
<proteinExistence type="predicted"/>
<dbReference type="AlphaFoldDB" id="A0A1H8Q1X3"/>
<dbReference type="InterPro" id="IPR027393">
    <property type="entry name" value="Virus_scaffolding_prot_C"/>
</dbReference>
<keyword evidence="3" id="KW-1185">Reference proteome</keyword>
<dbReference type="Pfam" id="PF08858">
    <property type="entry name" value="IDEAL"/>
    <property type="match status" value="1"/>
</dbReference>
<evidence type="ECO:0000313" key="2">
    <source>
        <dbReference type="EMBL" id="SEO48242.1"/>
    </source>
</evidence>
<dbReference type="Gene3D" id="4.10.810.10">
    <property type="entry name" value="Virus Scaffolding Protein, Chain A"/>
    <property type="match status" value="1"/>
</dbReference>
<dbReference type="InterPro" id="IPR014957">
    <property type="entry name" value="IDEAL_dom"/>
</dbReference>
<feature type="domain" description="IDEAL" evidence="1">
    <location>
        <begin position="38"/>
        <end position="72"/>
    </location>
</feature>
<organism evidence="2 3">
    <name type="scientific">Amphibacillus marinus</name>
    <dbReference type="NCBI Taxonomy" id="872970"/>
    <lineage>
        <taxon>Bacteria</taxon>
        <taxon>Bacillati</taxon>
        <taxon>Bacillota</taxon>
        <taxon>Bacilli</taxon>
        <taxon>Bacillales</taxon>
        <taxon>Bacillaceae</taxon>
        <taxon>Amphibacillus</taxon>
    </lineage>
</organism>
<dbReference type="Proteomes" id="UP000199300">
    <property type="component" value="Unassembled WGS sequence"/>
</dbReference>
<dbReference type="RefSeq" id="WP_091498185.1">
    <property type="nucleotide sequence ID" value="NZ_FODJ01000008.1"/>
</dbReference>
<protein>
    <recommendedName>
        <fullName evidence="1">IDEAL domain-containing protein</fullName>
    </recommendedName>
</protein>
<evidence type="ECO:0000313" key="3">
    <source>
        <dbReference type="Proteomes" id="UP000199300"/>
    </source>
</evidence>
<dbReference type="OrthoDB" id="2691639at2"/>
<accession>A0A1H8Q1X3</accession>
<reference evidence="2 3" key="1">
    <citation type="submission" date="2016-10" db="EMBL/GenBank/DDBJ databases">
        <authorList>
            <person name="de Groot N.N."/>
        </authorList>
    </citation>
    <scope>NUCLEOTIDE SEQUENCE [LARGE SCALE GENOMIC DNA]</scope>
    <source>
        <strain evidence="2 3">CGMCC 1.10434</strain>
    </source>
</reference>